<dbReference type="Pfam" id="PF04542">
    <property type="entry name" value="Sigma70_r2"/>
    <property type="match status" value="1"/>
</dbReference>
<dbReference type="InterPro" id="IPR013324">
    <property type="entry name" value="RNA_pol_sigma_r3/r4-like"/>
</dbReference>
<keyword evidence="4" id="KW-0804">Transcription</keyword>
<comment type="similarity">
    <text evidence="1">Belongs to the sigma-70 factor family. ECF subfamily.</text>
</comment>
<dbReference type="InterPro" id="IPR014284">
    <property type="entry name" value="RNA_pol_sigma-70_dom"/>
</dbReference>
<comment type="caution">
    <text evidence="7">The sequence shown here is derived from an EMBL/GenBank/DDBJ whole genome shotgun (WGS) entry which is preliminary data.</text>
</comment>
<evidence type="ECO:0000256" key="4">
    <source>
        <dbReference type="ARBA" id="ARBA00023163"/>
    </source>
</evidence>
<dbReference type="PANTHER" id="PTHR43133:SF46">
    <property type="entry name" value="RNA POLYMERASE SIGMA-70 FACTOR ECF SUBFAMILY"/>
    <property type="match status" value="1"/>
</dbReference>
<feature type="domain" description="RNA polymerase sigma factor 70 region 4 type 2" evidence="6">
    <location>
        <begin position="131"/>
        <end position="182"/>
    </location>
</feature>
<dbReference type="InterPro" id="IPR013249">
    <property type="entry name" value="RNA_pol_sigma70_r4_t2"/>
</dbReference>
<dbReference type="GO" id="GO:0016987">
    <property type="term" value="F:sigma factor activity"/>
    <property type="evidence" value="ECO:0007669"/>
    <property type="project" value="UniProtKB-KW"/>
</dbReference>
<gene>
    <name evidence="7" type="ORF">EZE20_06310</name>
</gene>
<dbReference type="InterPro" id="IPR007627">
    <property type="entry name" value="RNA_pol_sigma70_r2"/>
</dbReference>
<dbReference type="CDD" id="cd06171">
    <property type="entry name" value="Sigma70_r4"/>
    <property type="match status" value="1"/>
</dbReference>
<name>A0A4R4KI41_9BACT</name>
<feature type="domain" description="RNA polymerase sigma-70 region 2" evidence="5">
    <location>
        <begin position="30"/>
        <end position="93"/>
    </location>
</feature>
<organism evidence="7 8">
    <name type="scientific">Arundinibacter roseus</name>
    <dbReference type="NCBI Taxonomy" id="2070510"/>
    <lineage>
        <taxon>Bacteria</taxon>
        <taxon>Pseudomonadati</taxon>
        <taxon>Bacteroidota</taxon>
        <taxon>Cytophagia</taxon>
        <taxon>Cytophagales</taxon>
        <taxon>Spirosomataceae</taxon>
        <taxon>Arundinibacter</taxon>
    </lineage>
</organism>
<evidence type="ECO:0000256" key="2">
    <source>
        <dbReference type="ARBA" id="ARBA00023015"/>
    </source>
</evidence>
<evidence type="ECO:0000259" key="5">
    <source>
        <dbReference type="Pfam" id="PF04542"/>
    </source>
</evidence>
<reference evidence="7 8" key="1">
    <citation type="submission" date="2019-02" db="EMBL/GenBank/DDBJ databases">
        <title>Arundinibacter roseus gen. nov., sp. nov., a new member of the family Cytophagaceae.</title>
        <authorList>
            <person name="Szuroczki S."/>
            <person name="Khayer B."/>
            <person name="Sproer C."/>
            <person name="Toumi M."/>
            <person name="Szabo A."/>
            <person name="Felfoldi T."/>
            <person name="Schumann P."/>
            <person name="Toth E."/>
        </authorList>
    </citation>
    <scope>NUCLEOTIDE SEQUENCE [LARGE SCALE GENOMIC DNA]</scope>
    <source>
        <strain evidence="7 8">DMA-k-7a</strain>
    </source>
</reference>
<dbReference type="InterPro" id="IPR036388">
    <property type="entry name" value="WH-like_DNA-bd_sf"/>
</dbReference>
<keyword evidence="8" id="KW-1185">Reference proteome</keyword>
<keyword evidence="3" id="KW-0731">Sigma factor</keyword>
<protein>
    <submittedName>
        <fullName evidence="7">Sigma-70 family RNA polymerase sigma factor</fullName>
    </submittedName>
</protein>
<dbReference type="GO" id="GO:0003677">
    <property type="term" value="F:DNA binding"/>
    <property type="evidence" value="ECO:0007669"/>
    <property type="project" value="InterPro"/>
</dbReference>
<proteinExistence type="inferred from homology"/>
<dbReference type="OrthoDB" id="9150024at2"/>
<dbReference type="PANTHER" id="PTHR43133">
    <property type="entry name" value="RNA POLYMERASE ECF-TYPE SIGMA FACTO"/>
    <property type="match status" value="1"/>
</dbReference>
<evidence type="ECO:0000313" key="8">
    <source>
        <dbReference type="Proteomes" id="UP000295706"/>
    </source>
</evidence>
<dbReference type="InterPro" id="IPR013325">
    <property type="entry name" value="RNA_pol_sigma_r2"/>
</dbReference>
<evidence type="ECO:0000259" key="6">
    <source>
        <dbReference type="Pfam" id="PF08281"/>
    </source>
</evidence>
<dbReference type="Gene3D" id="1.10.10.10">
    <property type="entry name" value="Winged helix-like DNA-binding domain superfamily/Winged helix DNA-binding domain"/>
    <property type="match status" value="1"/>
</dbReference>
<dbReference type="GO" id="GO:0006352">
    <property type="term" value="P:DNA-templated transcription initiation"/>
    <property type="evidence" value="ECO:0007669"/>
    <property type="project" value="InterPro"/>
</dbReference>
<dbReference type="Proteomes" id="UP000295706">
    <property type="component" value="Unassembled WGS sequence"/>
</dbReference>
<evidence type="ECO:0000313" key="7">
    <source>
        <dbReference type="EMBL" id="TDB67553.1"/>
    </source>
</evidence>
<dbReference type="InterPro" id="IPR039425">
    <property type="entry name" value="RNA_pol_sigma-70-like"/>
</dbReference>
<dbReference type="EMBL" id="SMJU01000003">
    <property type="protein sequence ID" value="TDB67553.1"/>
    <property type="molecule type" value="Genomic_DNA"/>
</dbReference>
<dbReference type="Pfam" id="PF08281">
    <property type="entry name" value="Sigma70_r4_2"/>
    <property type="match status" value="1"/>
</dbReference>
<dbReference type="AlphaFoldDB" id="A0A4R4KI41"/>
<accession>A0A4R4KI41</accession>
<evidence type="ECO:0000256" key="1">
    <source>
        <dbReference type="ARBA" id="ARBA00010641"/>
    </source>
</evidence>
<dbReference type="SUPFAM" id="SSF88946">
    <property type="entry name" value="Sigma2 domain of RNA polymerase sigma factors"/>
    <property type="match status" value="1"/>
</dbReference>
<dbReference type="Gene3D" id="1.10.1740.10">
    <property type="match status" value="1"/>
</dbReference>
<dbReference type="RefSeq" id="WP_132115649.1">
    <property type="nucleotide sequence ID" value="NZ_SMJU01000003.1"/>
</dbReference>
<sequence length="204" mass="24265">MHVDLTQEHPTDQHLWDSFQQGDEKAFATMYQLHYRALYGYGKKFGLDESLVEDAIQDLFINLWRSKNNLTSVSNIKYYLFRCLRRDLHRQHIRETRMDSLDSREIQHTLSHPFEELTFEQDENERELAAKLVAVLRKLPKRQFEAITLRYYENFSTKEIASIMEVSEKTVRNTLYNALLHLRESVPFFTPFLKIGISIFLASK</sequence>
<keyword evidence="2" id="KW-0805">Transcription regulation</keyword>
<dbReference type="NCBIfam" id="TIGR02937">
    <property type="entry name" value="sigma70-ECF"/>
    <property type="match status" value="1"/>
</dbReference>
<evidence type="ECO:0000256" key="3">
    <source>
        <dbReference type="ARBA" id="ARBA00023082"/>
    </source>
</evidence>
<dbReference type="SUPFAM" id="SSF88659">
    <property type="entry name" value="Sigma3 and sigma4 domains of RNA polymerase sigma factors"/>
    <property type="match status" value="1"/>
</dbReference>